<feature type="region of interest" description="Disordered" evidence="1">
    <location>
        <begin position="1"/>
        <end position="42"/>
    </location>
</feature>
<protein>
    <submittedName>
        <fullName evidence="2">Uncharacterized protein</fullName>
    </submittedName>
</protein>
<proteinExistence type="predicted"/>
<evidence type="ECO:0000256" key="1">
    <source>
        <dbReference type="SAM" id="MobiDB-lite"/>
    </source>
</evidence>
<keyword evidence="3" id="KW-1185">Reference proteome</keyword>
<dbReference type="AlphaFoldDB" id="A0A1X6NKV8"/>
<dbReference type="EMBL" id="KV919884">
    <property type="protein sequence ID" value="OSX68993.1"/>
    <property type="molecule type" value="Genomic_DNA"/>
</dbReference>
<reference evidence="2 3" key="1">
    <citation type="submission" date="2017-03" db="EMBL/GenBank/DDBJ databases">
        <title>WGS assembly of Porphyra umbilicalis.</title>
        <authorList>
            <person name="Brawley S.H."/>
            <person name="Blouin N.A."/>
            <person name="Ficko-Blean E."/>
            <person name="Wheeler G.L."/>
            <person name="Lohr M."/>
            <person name="Goodson H.V."/>
            <person name="Jenkins J.W."/>
            <person name="Blaby-Haas C.E."/>
            <person name="Helliwell K.E."/>
            <person name="Chan C."/>
            <person name="Marriage T."/>
            <person name="Bhattacharya D."/>
            <person name="Klein A.S."/>
            <person name="Badis Y."/>
            <person name="Brodie J."/>
            <person name="Cao Y."/>
            <person name="Collen J."/>
            <person name="Dittami S.M."/>
            <person name="Gachon C.M."/>
            <person name="Green B.R."/>
            <person name="Karpowicz S."/>
            <person name="Kim J.W."/>
            <person name="Kudahl U."/>
            <person name="Lin S."/>
            <person name="Michel G."/>
            <person name="Mittag M."/>
            <person name="Olson B.J."/>
            <person name="Pangilinan J."/>
            <person name="Peng Y."/>
            <person name="Qiu H."/>
            <person name="Shu S."/>
            <person name="Singer J.T."/>
            <person name="Smith A.G."/>
            <person name="Sprecher B.N."/>
            <person name="Wagner V."/>
            <person name="Wang W."/>
            <person name="Wang Z.-Y."/>
            <person name="Yan J."/>
            <person name="Yarish C."/>
            <person name="Zoeuner-Riek S."/>
            <person name="Zhuang Y."/>
            <person name="Zou Y."/>
            <person name="Lindquist E.A."/>
            <person name="Grimwood J."/>
            <person name="Barry K."/>
            <person name="Rokhsar D.S."/>
            <person name="Schmutz J."/>
            <person name="Stiller J.W."/>
            <person name="Grossman A.R."/>
            <person name="Prochnik S.E."/>
        </authorList>
    </citation>
    <scope>NUCLEOTIDE SEQUENCE [LARGE SCALE GENOMIC DNA]</scope>
    <source>
        <strain evidence="2">4086291</strain>
    </source>
</reference>
<organism evidence="2 3">
    <name type="scientific">Porphyra umbilicalis</name>
    <name type="common">Purple laver</name>
    <name type="synonym">Red alga</name>
    <dbReference type="NCBI Taxonomy" id="2786"/>
    <lineage>
        <taxon>Eukaryota</taxon>
        <taxon>Rhodophyta</taxon>
        <taxon>Bangiophyceae</taxon>
        <taxon>Bangiales</taxon>
        <taxon>Bangiaceae</taxon>
        <taxon>Porphyra</taxon>
    </lineage>
</organism>
<gene>
    <name evidence="2" type="ORF">BU14_1992s0003</name>
</gene>
<accession>A0A1X6NKV8</accession>
<name>A0A1X6NKV8_PORUM</name>
<evidence type="ECO:0000313" key="2">
    <source>
        <dbReference type="EMBL" id="OSX68993.1"/>
    </source>
</evidence>
<dbReference type="Proteomes" id="UP000218209">
    <property type="component" value="Unassembled WGS sequence"/>
</dbReference>
<sequence>MAPLGGKQRRARRRAVDTHGGRRGLRGSGQSGTPAAVCSLLQ</sequence>
<evidence type="ECO:0000313" key="3">
    <source>
        <dbReference type="Proteomes" id="UP000218209"/>
    </source>
</evidence>